<dbReference type="Proteomes" id="UP000558488">
    <property type="component" value="Unassembled WGS sequence"/>
</dbReference>
<comment type="caution">
    <text evidence="1">The sequence shown here is derived from an EMBL/GenBank/DDBJ whole genome shotgun (WGS) entry which is preliminary data.</text>
</comment>
<dbReference type="AlphaFoldDB" id="A0A7J7ZJD5"/>
<sequence>MPLMSRNPSFHEGINRKVATGRATLLRPTSLAHSQAQPLPLGLCLSFIRRHRPPRGAGRASSALSVKNTFHVKLRKASSTPRHGEGWCSPEGTAAGRPRLGCRLSKVDNVESRLAPLRLSGHRDLSFPS</sequence>
<reference evidence="1 2" key="1">
    <citation type="journal article" date="2020" name="Nature">
        <title>Six reference-quality genomes reveal evolution of bat adaptations.</title>
        <authorList>
            <person name="Jebb D."/>
            <person name="Huang Z."/>
            <person name="Pippel M."/>
            <person name="Hughes G.M."/>
            <person name="Lavrichenko K."/>
            <person name="Devanna P."/>
            <person name="Winkler S."/>
            <person name="Jermiin L.S."/>
            <person name="Skirmuntt E.C."/>
            <person name="Katzourakis A."/>
            <person name="Burkitt-Gray L."/>
            <person name="Ray D.A."/>
            <person name="Sullivan K.A.M."/>
            <person name="Roscito J.G."/>
            <person name="Kirilenko B.M."/>
            <person name="Davalos L.M."/>
            <person name="Corthals A.P."/>
            <person name="Power M.L."/>
            <person name="Jones G."/>
            <person name="Ransome R.D."/>
            <person name="Dechmann D.K.N."/>
            <person name="Locatelli A.G."/>
            <person name="Puechmaille S.J."/>
            <person name="Fedrigo O."/>
            <person name="Jarvis E.D."/>
            <person name="Hiller M."/>
            <person name="Vernes S.C."/>
            <person name="Myers E.W."/>
            <person name="Teeling E.C."/>
        </authorList>
    </citation>
    <scope>NUCLEOTIDE SEQUENCE [LARGE SCALE GENOMIC DNA]</scope>
    <source>
        <strain evidence="1">MPipKuh1</strain>
        <tissue evidence="1">Flight muscle</tissue>
    </source>
</reference>
<evidence type="ECO:0000313" key="2">
    <source>
        <dbReference type="Proteomes" id="UP000558488"/>
    </source>
</evidence>
<protein>
    <submittedName>
        <fullName evidence="1">Uncharacterized protein</fullName>
    </submittedName>
</protein>
<gene>
    <name evidence="1" type="ORF">mPipKuh1_009384</name>
</gene>
<proteinExistence type="predicted"/>
<name>A0A7J7ZJD5_PIPKU</name>
<accession>A0A7J7ZJD5</accession>
<dbReference type="EMBL" id="JACAGB010000003">
    <property type="protein sequence ID" value="KAF6374145.1"/>
    <property type="molecule type" value="Genomic_DNA"/>
</dbReference>
<evidence type="ECO:0000313" key="1">
    <source>
        <dbReference type="EMBL" id="KAF6374145.1"/>
    </source>
</evidence>
<keyword evidence="2" id="KW-1185">Reference proteome</keyword>
<organism evidence="1 2">
    <name type="scientific">Pipistrellus kuhlii</name>
    <name type="common">Kuhl's pipistrelle</name>
    <dbReference type="NCBI Taxonomy" id="59472"/>
    <lineage>
        <taxon>Eukaryota</taxon>
        <taxon>Metazoa</taxon>
        <taxon>Chordata</taxon>
        <taxon>Craniata</taxon>
        <taxon>Vertebrata</taxon>
        <taxon>Euteleostomi</taxon>
        <taxon>Mammalia</taxon>
        <taxon>Eutheria</taxon>
        <taxon>Laurasiatheria</taxon>
        <taxon>Chiroptera</taxon>
        <taxon>Yangochiroptera</taxon>
        <taxon>Vespertilionidae</taxon>
        <taxon>Pipistrellus</taxon>
    </lineage>
</organism>